<protein>
    <submittedName>
        <fullName evidence="1">Uncharacterized protein</fullName>
    </submittedName>
</protein>
<evidence type="ECO:0000313" key="1">
    <source>
        <dbReference type="EMBL" id="THV03662.1"/>
    </source>
</evidence>
<dbReference type="AlphaFoldDB" id="A0A4S8MLP2"/>
<sequence>MSRVAEHRADFETHAPIALTKIADKNPSWLDEMDEMQLVPVTFNEAGGAGNSTKQWCSVKRRKRRQLGNSRASFKYSWCQCRSSRQKIEGRLVAWRWDKEVHHRNFAPGTSFSFVAGSVWSCLFGEVWGKRRALGESLGFKWIEGKDANGEKDERKIQEVLKESTEEV</sequence>
<dbReference type="EMBL" id="ML179064">
    <property type="protein sequence ID" value="THV03662.1"/>
    <property type="molecule type" value="Genomic_DNA"/>
</dbReference>
<proteinExistence type="predicted"/>
<keyword evidence="2" id="KW-1185">Reference proteome</keyword>
<reference evidence="1 2" key="1">
    <citation type="journal article" date="2019" name="Nat. Ecol. Evol.">
        <title>Megaphylogeny resolves global patterns of mushroom evolution.</title>
        <authorList>
            <person name="Varga T."/>
            <person name="Krizsan K."/>
            <person name="Foldi C."/>
            <person name="Dima B."/>
            <person name="Sanchez-Garcia M."/>
            <person name="Sanchez-Ramirez S."/>
            <person name="Szollosi G.J."/>
            <person name="Szarkandi J.G."/>
            <person name="Papp V."/>
            <person name="Albert L."/>
            <person name="Andreopoulos W."/>
            <person name="Angelini C."/>
            <person name="Antonin V."/>
            <person name="Barry K.W."/>
            <person name="Bougher N.L."/>
            <person name="Buchanan P."/>
            <person name="Buyck B."/>
            <person name="Bense V."/>
            <person name="Catcheside P."/>
            <person name="Chovatia M."/>
            <person name="Cooper J."/>
            <person name="Damon W."/>
            <person name="Desjardin D."/>
            <person name="Finy P."/>
            <person name="Geml J."/>
            <person name="Haridas S."/>
            <person name="Hughes K."/>
            <person name="Justo A."/>
            <person name="Karasinski D."/>
            <person name="Kautmanova I."/>
            <person name="Kiss B."/>
            <person name="Kocsube S."/>
            <person name="Kotiranta H."/>
            <person name="LaButti K.M."/>
            <person name="Lechner B.E."/>
            <person name="Liimatainen K."/>
            <person name="Lipzen A."/>
            <person name="Lukacs Z."/>
            <person name="Mihaltcheva S."/>
            <person name="Morgado L.N."/>
            <person name="Niskanen T."/>
            <person name="Noordeloos M.E."/>
            <person name="Ohm R.A."/>
            <person name="Ortiz-Santana B."/>
            <person name="Ovrebo C."/>
            <person name="Racz N."/>
            <person name="Riley R."/>
            <person name="Savchenko A."/>
            <person name="Shiryaev A."/>
            <person name="Soop K."/>
            <person name="Spirin V."/>
            <person name="Szebenyi C."/>
            <person name="Tomsovsky M."/>
            <person name="Tulloss R.E."/>
            <person name="Uehling J."/>
            <person name="Grigoriev I.V."/>
            <person name="Vagvolgyi C."/>
            <person name="Papp T."/>
            <person name="Martin F.M."/>
            <person name="Miettinen O."/>
            <person name="Hibbett D.S."/>
            <person name="Nagy L.G."/>
        </authorList>
    </citation>
    <scope>NUCLEOTIDE SEQUENCE [LARGE SCALE GENOMIC DNA]</scope>
    <source>
        <strain evidence="1 2">CBS 962.96</strain>
    </source>
</reference>
<accession>A0A4S8MLP2</accession>
<name>A0A4S8MLP2_DENBC</name>
<dbReference type="Proteomes" id="UP000297245">
    <property type="component" value="Unassembled WGS sequence"/>
</dbReference>
<evidence type="ECO:0000313" key="2">
    <source>
        <dbReference type="Proteomes" id="UP000297245"/>
    </source>
</evidence>
<organism evidence="1 2">
    <name type="scientific">Dendrothele bispora (strain CBS 962.96)</name>
    <dbReference type="NCBI Taxonomy" id="1314807"/>
    <lineage>
        <taxon>Eukaryota</taxon>
        <taxon>Fungi</taxon>
        <taxon>Dikarya</taxon>
        <taxon>Basidiomycota</taxon>
        <taxon>Agaricomycotina</taxon>
        <taxon>Agaricomycetes</taxon>
        <taxon>Agaricomycetidae</taxon>
        <taxon>Agaricales</taxon>
        <taxon>Agaricales incertae sedis</taxon>
        <taxon>Dendrothele</taxon>
    </lineage>
</organism>
<gene>
    <name evidence="1" type="ORF">K435DRAFT_851608</name>
</gene>